<keyword evidence="2" id="KW-1185">Reference proteome</keyword>
<sequence length="434" mass="50187">VGIMETIRVPFRSISHVIGRGCSKINEIQRSSKAKCTIQKNNVIEIEGTNEARRAALNMIKDCIWNSIVLYNHPIEAIIALQPPLARLKTILFSKYEGIVDKNNLDKAYFILDKGEEMSEDDQLTSLVGNFNLYPNKIIAPRKDRFSVDYITNRIIVQATKPYNKNLDFKVRVNIGKQLFYPSNREDIDLPKSIPLNELLKYRIGYKKDTKTTFTSHISFEVAKLIENRLVELKYQKSPEFIQKAYVYLIDNKAKKRFIVSTNITSDGKLIPHKLKSENNKLLFYAFVGSKSALDFRLKVLSQVPSITELPTELYNSMINATYNMDTKIITLEDTSDYYFTIARIKSKHSFIKCENEFSNDKIKLSIFEVYEDGKNDVQVTITSEALHKVIEKMRQTDNIDEKLRLECESEIEKFINEVKCIVNELHYDITGQN</sequence>
<dbReference type="Proteomes" id="UP000789366">
    <property type="component" value="Unassembled WGS sequence"/>
</dbReference>
<protein>
    <submittedName>
        <fullName evidence="1">9204_t:CDS:1</fullName>
    </submittedName>
</protein>
<name>A0ACA9K5E6_9GLOM</name>
<organism evidence="1 2">
    <name type="scientific">Cetraspora pellucida</name>
    <dbReference type="NCBI Taxonomy" id="1433469"/>
    <lineage>
        <taxon>Eukaryota</taxon>
        <taxon>Fungi</taxon>
        <taxon>Fungi incertae sedis</taxon>
        <taxon>Mucoromycota</taxon>
        <taxon>Glomeromycotina</taxon>
        <taxon>Glomeromycetes</taxon>
        <taxon>Diversisporales</taxon>
        <taxon>Gigasporaceae</taxon>
        <taxon>Cetraspora</taxon>
    </lineage>
</organism>
<accession>A0ACA9K5E6</accession>
<dbReference type="EMBL" id="CAJVPW010000412">
    <property type="protein sequence ID" value="CAG8453166.1"/>
    <property type="molecule type" value="Genomic_DNA"/>
</dbReference>
<evidence type="ECO:0000313" key="2">
    <source>
        <dbReference type="Proteomes" id="UP000789366"/>
    </source>
</evidence>
<comment type="caution">
    <text evidence="1">The sequence shown here is derived from an EMBL/GenBank/DDBJ whole genome shotgun (WGS) entry which is preliminary data.</text>
</comment>
<feature type="non-terminal residue" evidence="1">
    <location>
        <position position="1"/>
    </location>
</feature>
<proteinExistence type="predicted"/>
<evidence type="ECO:0000313" key="1">
    <source>
        <dbReference type="EMBL" id="CAG8453166.1"/>
    </source>
</evidence>
<gene>
    <name evidence="1" type="ORF">SPELUC_LOCUS903</name>
</gene>
<reference evidence="1" key="1">
    <citation type="submission" date="2021-06" db="EMBL/GenBank/DDBJ databases">
        <authorList>
            <person name="Kallberg Y."/>
            <person name="Tangrot J."/>
            <person name="Rosling A."/>
        </authorList>
    </citation>
    <scope>NUCLEOTIDE SEQUENCE</scope>
    <source>
        <strain evidence="1">28 12/20/2015</strain>
    </source>
</reference>